<dbReference type="EMBL" id="JABXBU010002072">
    <property type="protein sequence ID" value="KAF8778513.1"/>
    <property type="molecule type" value="Genomic_DNA"/>
</dbReference>
<comment type="caution">
    <text evidence="1">The sequence shown here is derived from an EMBL/GenBank/DDBJ whole genome shotgun (WGS) entry which is preliminary data.</text>
</comment>
<dbReference type="Proteomes" id="UP000807504">
    <property type="component" value="Unassembled WGS sequence"/>
</dbReference>
<accession>A0A8T0ERF8</accession>
<reference evidence="1" key="1">
    <citation type="journal article" date="2020" name="bioRxiv">
        <title>Chromosome-level reference genome of the European wasp spider Argiope bruennichi: a resource for studies on range expansion and evolutionary adaptation.</title>
        <authorList>
            <person name="Sheffer M.M."/>
            <person name="Hoppe A."/>
            <person name="Krehenwinkel H."/>
            <person name="Uhl G."/>
            <person name="Kuss A.W."/>
            <person name="Jensen L."/>
            <person name="Jensen C."/>
            <person name="Gillespie R.G."/>
            <person name="Hoff K.J."/>
            <person name="Prost S."/>
        </authorList>
    </citation>
    <scope>NUCLEOTIDE SEQUENCE</scope>
</reference>
<dbReference type="AlphaFoldDB" id="A0A8T0ERF8"/>
<evidence type="ECO:0000313" key="2">
    <source>
        <dbReference type="Proteomes" id="UP000807504"/>
    </source>
</evidence>
<protein>
    <submittedName>
        <fullName evidence="1">Uncharacterized protein</fullName>
    </submittedName>
</protein>
<name>A0A8T0ERF8_ARGBR</name>
<proteinExistence type="predicted"/>
<reference evidence="1" key="2">
    <citation type="submission" date="2020-06" db="EMBL/GenBank/DDBJ databases">
        <authorList>
            <person name="Sheffer M."/>
        </authorList>
    </citation>
    <scope>NUCLEOTIDE SEQUENCE</scope>
</reference>
<gene>
    <name evidence="1" type="ORF">HNY73_015227</name>
</gene>
<keyword evidence="2" id="KW-1185">Reference proteome</keyword>
<evidence type="ECO:0000313" key="1">
    <source>
        <dbReference type="EMBL" id="KAF8778513.1"/>
    </source>
</evidence>
<sequence length="68" mass="7575">MLISSGIEISYALAGEAHQDEWKAASHGGKRRYGYTNLNLYIQSKKIAEAGKDVAPLPHYRAAERKKD</sequence>
<organism evidence="1 2">
    <name type="scientific">Argiope bruennichi</name>
    <name type="common">Wasp spider</name>
    <name type="synonym">Aranea bruennichi</name>
    <dbReference type="NCBI Taxonomy" id="94029"/>
    <lineage>
        <taxon>Eukaryota</taxon>
        <taxon>Metazoa</taxon>
        <taxon>Ecdysozoa</taxon>
        <taxon>Arthropoda</taxon>
        <taxon>Chelicerata</taxon>
        <taxon>Arachnida</taxon>
        <taxon>Araneae</taxon>
        <taxon>Araneomorphae</taxon>
        <taxon>Entelegynae</taxon>
        <taxon>Araneoidea</taxon>
        <taxon>Araneidae</taxon>
        <taxon>Argiope</taxon>
    </lineage>
</organism>